<feature type="transmembrane region" description="Helical" evidence="7">
    <location>
        <begin position="328"/>
        <end position="352"/>
    </location>
</feature>
<protein>
    <submittedName>
        <fullName evidence="8">Permease</fullName>
    </submittedName>
</protein>
<feature type="transmembrane region" description="Helical" evidence="7">
    <location>
        <begin position="52"/>
        <end position="73"/>
    </location>
</feature>
<evidence type="ECO:0000313" key="9">
    <source>
        <dbReference type="Proteomes" id="UP000051236"/>
    </source>
</evidence>
<dbReference type="PANTHER" id="PTHR43299:SF1">
    <property type="entry name" value="UPF0718 PROTEIN YRAQ"/>
    <property type="match status" value="1"/>
</dbReference>
<keyword evidence="3" id="KW-1003">Cell membrane</keyword>
<dbReference type="PATRIC" id="fig|1423734.3.peg.3293"/>
<keyword evidence="4 7" id="KW-0812">Transmembrane</keyword>
<name>X0PCX5_9LACO</name>
<dbReference type="eggNOG" id="COG0701">
    <property type="taxonomic scope" value="Bacteria"/>
</dbReference>
<proteinExistence type="inferred from homology"/>
<dbReference type="GO" id="GO:0005886">
    <property type="term" value="C:plasma membrane"/>
    <property type="evidence" value="ECO:0007669"/>
    <property type="project" value="UniProtKB-SubCell"/>
</dbReference>
<evidence type="ECO:0000256" key="6">
    <source>
        <dbReference type="ARBA" id="ARBA00023136"/>
    </source>
</evidence>
<comment type="subcellular location">
    <subcellularLocation>
        <location evidence="1">Cell membrane</location>
        <topology evidence="1">Multi-pass membrane protein</topology>
    </subcellularLocation>
</comment>
<dbReference type="OrthoDB" id="8771795at2"/>
<dbReference type="STRING" id="1423734.FC83_GL003243"/>
<evidence type="ECO:0000256" key="4">
    <source>
        <dbReference type="ARBA" id="ARBA00022692"/>
    </source>
</evidence>
<gene>
    <name evidence="8" type="ORF">FC83_GL003243</name>
</gene>
<feature type="transmembrane region" description="Helical" evidence="7">
    <location>
        <begin position="14"/>
        <end position="32"/>
    </location>
</feature>
<feature type="transmembrane region" description="Helical" evidence="7">
    <location>
        <begin position="294"/>
        <end position="322"/>
    </location>
</feature>
<keyword evidence="5 7" id="KW-1133">Transmembrane helix</keyword>
<keyword evidence="6 7" id="KW-0472">Membrane</keyword>
<evidence type="ECO:0000256" key="7">
    <source>
        <dbReference type="SAM" id="Phobius"/>
    </source>
</evidence>
<feature type="transmembrane region" description="Helical" evidence="7">
    <location>
        <begin position="177"/>
        <end position="196"/>
    </location>
</feature>
<dbReference type="Proteomes" id="UP000051236">
    <property type="component" value="Unassembled WGS sequence"/>
</dbReference>
<feature type="transmembrane region" description="Helical" evidence="7">
    <location>
        <begin position="80"/>
        <end position="99"/>
    </location>
</feature>
<dbReference type="RefSeq" id="WP_035450821.1">
    <property type="nucleotide sequence ID" value="NZ_AZGA01000057.1"/>
</dbReference>
<comment type="similarity">
    <text evidence="2">Belongs to the UPF0718 family.</text>
</comment>
<feature type="transmembrane region" description="Helical" evidence="7">
    <location>
        <begin position="150"/>
        <end position="171"/>
    </location>
</feature>
<feature type="transmembrane region" description="Helical" evidence="7">
    <location>
        <begin position="265"/>
        <end position="282"/>
    </location>
</feature>
<sequence length="353" mass="37411">MESIKSGHKQRRRYLILGLIFLAVLVIGLFYVKWWPYFQKAVAASQTHAIGGAIIANIGKGAAPFSLLAGWTFTLAYFKAVWKAVILGLLVGSLVQVLIPNRVIQRYLGGSQFKNSLAAMLMGVPTMMCTCCTAPVAVGLKRSKASVNSVVAFFLANPLLNPATLVFMGFVLGWNFVVFRIVFGLIAVLGLATLVGKLSPKKTVGIPDNKLFDPIRENNGRLLQRWGKALGRLVLESIPAYVVIVFILGAFQGLLFPAINSSLDGGLLAIVLFAVVGTIFVLPTAGEIPIIQVLMAMGLSGGPAAALLIALPAVSVVSLALLKPALSWRSLVTIGLGVMVISAFAGLVGTVIL</sequence>
<dbReference type="EMBL" id="AZGA01000057">
    <property type="protein sequence ID" value="KRM33162.1"/>
    <property type="molecule type" value="Genomic_DNA"/>
</dbReference>
<comment type="caution">
    <text evidence="8">The sequence shown here is derived from an EMBL/GenBank/DDBJ whole genome shotgun (WGS) entry which is preliminary data.</text>
</comment>
<evidence type="ECO:0000256" key="2">
    <source>
        <dbReference type="ARBA" id="ARBA00006386"/>
    </source>
</evidence>
<accession>X0PCX5</accession>
<evidence type="ECO:0000256" key="1">
    <source>
        <dbReference type="ARBA" id="ARBA00004651"/>
    </source>
</evidence>
<organism evidence="8 9">
    <name type="scientific">Agrilactobacillus composti DSM 18527 = JCM 14202</name>
    <dbReference type="NCBI Taxonomy" id="1423734"/>
    <lineage>
        <taxon>Bacteria</taxon>
        <taxon>Bacillati</taxon>
        <taxon>Bacillota</taxon>
        <taxon>Bacilli</taxon>
        <taxon>Lactobacillales</taxon>
        <taxon>Lactobacillaceae</taxon>
        <taxon>Agrilactobacillus</taxon>
    </lineage>
</organism>
<evidence type="ECO:0000256" key="3">
    <source>
        <dbReference type="ARBA" id="ARBA00022475"/>
    </source>
</evidence>
<dbReference type="PANTHER" id="PTHR43299">
    <property type="entry name" value="UPF0718 PROTEIN YRAQ"/>
    <property type="match status" value="1"/>
</dbReference>
<keyword evidence="9" id="KW-1185">Reference proteome</keyword>
<evidence type="ECO:0000256" key="5">
    <source>
        <dbReference type="ARBA" id="ARBA00022989"/>
    </source>
</evidence>
<dbReference type="AlphaFoldDB" id="X0PCX5"/>
<dbReference type="Pfam" id="PF03773">
    <property type="entry name" value="ArsP_1"/>
    <property type="match status" value="1"/>
</dbReference>
<evidence type="ECO:0000313" key="8">
    <source>
        <dbReference type="EMBL" id="KRM33162.1"/>
    </source>
</evidence>
<feature type="transmembrane region" description="Helical" evidence="7">
    <location>
        <begin position="119"/>
        <end position="138"/>
    </location>
</feature>
<feature type="transmembrane region" description="Helical" evidence="7">
    <location>
        <begin position="238"/>
        <end position="259"/>
    </location>
</feature>
<reference evidence="8 9" key="1">
    <citation type="journal article" date="2015" name="Genome Announc.">
        <title>Expanding the biotechnology potential of lactobacilli through comparative genomics of 213 strains and associated genera.</title>
        <authorList>
            <person name="Sun Z."/>
            <person name="Harris H.M."/>
            <person name="McCann A."/>
            <person name="Guo C."/>
            <person name="Argimon S."/>
            <person name="Zhang W."/>
            <person name="Yang X."/>
            <person name="Jeffery I.B."/>
            <person name="Cooney J.C."/>
            <person name="Kagawa T.F."/>
            <person name="Liu W."/>
            <person name="Song Y."/>
            <person name="Salvetti E."/>
            <person name="Wrobel A."/>
            <person name="Rasinkangas P."/>
            <person name="Parkhill J."/>
            <person name="Rea M.C."/>
            <person name="O'Sullivan O."/>
            <person name="Ritari J."/>
            <person name="Douillard F.P."/>
            <person name="Paul Ross R."/>
            <person name="Yang R."/>
            <person name="Briner A.E."/>
            <person name="Felis G.E."/>
            <person name="de Vos W.M."/>
            <person name="Barrangou R."/>
            <person name="Klaenhammer T.R."/>
            <person name="Caufield P.W."/>
            <person name="Cui Y."/>
            <person name="Zhang H."/>
            <person name="O'Toole P.W."/>
        </authorList>
    </citation>
    <scope>NUCLEOTIDE SEQUENCE [LARGE SCALE GENOMIC DNA]</scope>
    <source>
        <strain evidence="8 9">DSM 18527</strain>
    </source>
</reference>
<dbReference type="InterPro" id="IPR005524">
    <property type="entry name" value="DUF318"/>
</dbReference>